<evidence type="ECO:0000313" key="1">
    <source>
        <dbReference type="EMBL" id="CAJ2657020.1"/>
    </source>
</evidence>
<sequence>MLRRQVPFIISKPPHITIMSTIRQKSSGGRRPKKKIYNRVPELDRVMELRKKPSMILELKTLIQSQPKNNPLFLRDLEKNVGFVRKWDFMGLIEKHPTIFRVTGAPPFVNLTDKAQRVARDEAQAQILMEPILVNNLRKMLMLCVDCRIPLETVEFVGPELGLPCDFKESLIEKYPQFFSIRRFNGRDCVYLEDWDSTLAVTAREARLAQEGIVNMTPNNDKRKVKISKDGNYAGPFAFKVNFPAGFRPNVNFLEQFERWQKLEFPSPYLNARRFDAADPKTRKRTVAVLHELLSLTLERRMTSAHLDAFHAECFLPSQLLLCLIKHHGIFYLTNKGVRSTVFLKDAYVGSNLVDKCPLLQFNDKFVALCGRGNVDLCDSKSSLQAVV</sequence>
<gene>
    <name evidence="1" type="ORF">MILVUS5_LOCUS23661</name>
</gene>
<keyword evidence="2" id="KW-1185">Reference proteome</keyword>
<dbReference type="EMBL" id="CASHSV030000311">
    <property type="protein sequence ID" value="CAJ2657020.1"/>
    <property type="molecule type" value="Genomic_DNA"/>
</dbReference>
<name>A0ACB0KJR2_TRIPR</name>
<organism evidence="1 2">
    <name type="scientific">Trifolium pratense</name>
    <name type="common">Red clover</name>
    <dbReference type="NCBI Taxonomy" id="57577"/>
    <lineage>
        <taxon>Eukaryota</taxon>
        <taxon>Viridiplantae</taxon>
        <taxon>Streptophyta</taxon>
        <taxon>Embryophyta</taxon>
        <taxon>Tracheophyta</taxon>
        <taxon>Spermatophyta</taxon>
        <taxon>Magnoliopsida</taxon>
        <taxon>eudicotyledons</taxon>
        <taxon>Gunneridae</taxon>
        <taxon>Pentapetalae</taxon>
        <taxon>rosids</taxon>
        <taxon>fabids</taxon>
        <taxon>Fabales</taxon>
        <taxon>Fabaceae</taxon>
        <taxon>Papilionoideae</taxon>
        <taxon>50 kb inversion clade</taxon>
        <taxon>NPAAA clade</taxon>
        <taxon>Hologalegina</taxon>
        <taxon>IRL clade</taxon>
        <taxon>Trifolieae</taxon>
        <taxon>Trifolium</taxon>
    </lineage>
</organism>
<protein>
    <submittedName>
        <fullName evidence="1">Uncharacterized protein</fullName>
    </submittedName>
</protein>
<accession>A0ACB0KJR2</accession>
<dbReference type="Proteomes" id="UP001177021">
    <property type="component" value="Unassembled WGS sequence"/>
</dbReference>
<proteinExistence type="predicted"/>
<evidence type="ECO:0000313" key="2">
    <source>
        <dbReference type="Proteomes" id="UP001177021"/>
    </source>
</evidence>
<comment type="caution">
    <text evidence="1">The sequence shown here is derived from an EMBL/GenBank/DDBJ whole genome shotgun (WGS) entry which is preliminary data.</text>
</comment>
<reference evidence="1" key="1">
    <citation type="submission" date="2023-10" db="EMBL/GenBank/DDBJ databases">
        <authorList>
            <person name="Rodriguez Cubillos JULIANA M."/>
            <person name="De Vega J."/>
        </authorList>
    </citation>
    <scope>NUCLEOTIDE SEQUENCE</scope>
</reference>